<dbReference type="RefSeq" id="WP_021029954.1">
    <property type="nucleotide sequence ID" value="NZ_KI391953.1"/>
</dbReference>
<dbReference type="HOGENOM" id="CLU_114051_2_2_11"/>
<dbReference type="Gene3D" id="3.30.1330.80">
    <property type="entry name" value="Hypothetical protein, similar to alpha- acetolactate decarboxylase, domain 2"/>
    <property type="match status" value="1"/>
</dbReference>
<keyword evidence="4" id="KW-1185">Reference proteome</keyword>
<reference evidence="3 4" key="1">
    <citation type="journal article" date="2011" name="Stand. Genomic Sci.">
        <title>High quality draft genome sequence of Segniliparus rugosus CDC 945(T)= (ATCC BAA-974(T)).</title>
        <authorList>
            <person name="Earl A.M."/>
            <person name="Desjardins C.A."/>
            <person name="Fitzgerald M.G."/>
            <person name="Arachchi H.M."/>
            <person name="Zeng Q."/>
            <person name="Mehta T."/>
            <person name="Griggs A."/>
            <person name="Birren B.W."/>
            <person name="Toney N.C."/>
            <person name="Carr J."/>
            <person name="Posey J."/>
            <person name="Butler W.R."/>
        </authorList>
    </citation>
    <scope>NUCLEOTIDE SEQUENCE [LARGE SCALE GENOMIC DNA]</scope>
    <source>
        <strain evidence="4">ATCC BAA-974 / DSM 45345 / CCUG 50838 / CIP 108380 / JCM 13579 / CDC 945</strain>
    </source>
</reference>
<dbReference type="PANTHER" id="PTHR34988:SF1">
    <property type="entry name" value="DNA-BINDING PROTEIN"/>
    <property type="match status" value="1"/>
</dbReference>
<proteinExistence type="predicted"/>
<feature type="domain" description="PPC" evidence="2">
    <location>
        <begin position="63"/>
        <end position="200"/>
    </location>
</feature>
<sequence>MQYQRRDLVAAGMSAIAAGSLLTACGAPSPMGTQESERSLPPPAEYLSPQDAGPHGEAPGTHVRQLDGSSYIVVLADGDELFTALNDFAVAHNVHAGSFTAVGALRDVRYGWYDISRKQYRVIPAQGQVEALSITGDIGVSSGKPTVHTHLTVGHEDGSVTGGHLLYAIASPTVEVFARTYPTDLPKALDERSGLFLFGL</sequence>
<dbReference type="CDD" id="cd11378">
    <property type="entry name" value="DUF296"/>
    <property type="match status" value="1"/>
</dbReference>
<protein>
    <recommendedName>
        <fullName evidence="2">PPC domain-containing protein</fullName>
    </recommendedName>
</protein>
<evidence type="ECO:0000313" key="4">
    <source>
        <dbReference type="Proteomes" id="UP000004816"/>
    </source>
</evidence>
<evidence type="ECO:0000256" key="1">
    <source>
        <dbReference type="SAM" id="MobiDB-lite"/>
    </source>
</evidence>
<name>E5XU81_SEGRC</name>
<feature type="region of interest" description="Disordered" evidence="1">
    <location>
        <begin position="27"/>
        <end position="61"/>
    </location>
</feature>
<evidence type="ECO:0000313" key="3">
    <source>
        <dbReference type="EMBL" id="EFV12080.2"/>
    </source>
</evidence>
<comment type="caution">
    <text evidence="3">The sequence shown here is derived from an EMBL/GenBank/DDBJ whole genome shotgun (WGS) entry which is preliminary data.</text>
</comment>
<dbReference type="OrthoDB" id="5067836at2"/>
<dbReference type="PROSITE" id="PS51742">
    <property type="entry name" value="PPC"/>
    <property type="match status" value="1"/>
</dbReference>
<gene>
    <name evidence="3" type="ORF">HMPREF9336_03053</name>
</gene>
<dbReference type="PANTHER" id="PTHR34988">
    <property type="entry name" value="PROTEIN, PUTATIVE-RELATED"/>
    <property type="match status" value="1"/>
</dbReference>
<dbReference type="eggNOG" id="COG1661">
    <property type="taxonomic scope" value="Bacteria"/>
</dbReference>
<dbReference type="AlphaFoldDB" id="E5XU81"/>
<dbReference type="PROSITE" id="PS51257">
    <property type="entry name" value="PROKAR_LIPOPROTEIN"/>
    <property type="match status" value="1"/>
</dbReference>
<evidence type="ECO:0000259" key="2">
    <source>
        <dbReference type="PROSITE" id="PS51742"/>
    </source>
</evidence>
<organism evidence="3 4">
    <name type="scientific">Segniliparus rugosus (strain ATCC BAA-974 / DSM 45345 / CCUG 50838 / CIP 108380 / JCM 13579 / CDC 945)</name>
    <dbReference type="NCBI Taxonomy" id="679197"/>
    <lineage>
        <taxon>Bacteria</taxon>
        <taxon>Bacillati</taxon>
        <taxon>Actinomycetota</taxon>
        <taxon>Actinomycetes</taxon>
        <taxon>Mycobacteriales</taxon>
        <taxon>Segniliparaceae</taxon>
        <taxon>Segniliparus</taxon>
    </lineage>
</organism>
<dbReference type="Proteomes" id="UP000004816">
    <property type="component" value="Unassembled WGS sequence"/>
</dbReference>
<dbReference type="EMBL" id="ACZI02000001">
    <property type="protein sequence ID" value="EFV12080.2"/>
    <property type="molecule type" value="Genomic_DNA"/>
</dbReference>
<dbReference type="InterPro" id="IPR005175">
    <property type="entry name" value="PPC_dom"/>
</dbReference>
<accession>E5XU81</accession>
<dbReference type="Pfam" id="PF03479">
    <property type="entry name" value="PCC"/>
    <property type="match status" value="1"/>
</dbReference>
<dbReference type="SUPFAM" id="SSF117856">
    <property type="entry name" value="AF0104/ALDC/Ptd012-like"/>
    <property type="match status" value="1"/>
</dbReference>